<dbReference type="EMBL" id="SNRW01006842">
    <property type="protein sequence ID" value="KAA6382324.1"/>
    <property type="molecule type" value="Genomic_DNA"/>
</dbReference>
<dbReference type="OrthoDB" id="640249at2759"/>
<evidence type="ECO:0000256" key="2">
    <source>
        <dbReference type="SAM" id="SignalP"/>
    </source>
</evidence>
<feature type="chain" id="PRO_5023899332" evidence="2">
    <location>
        <begin position="20"/>
        <end position="300"/>
    </location>
</feature>
<dbReference type="InterPro" id="IPR013128">
    <property type="entry name" value="Peptidase_C1A"/>
</dbReference>
<evidence type="ECO:0000256" key="1">
    <source>
        <dbReference type="ARBA" id="ARBA00008455"/>
    </source>
</evidence>
<evidence type="ECO:0000259" key="3">
    <source>
        <dbReference type="SMART" id="SM00645"/>
    </source>
</evidence>
<dbReference type="GO" id="GO:0008234">
    <property type="term" value="F:cysteine-type peptidase activity"/>
    <property type="evidence" value="ECO:0007669"/>
    <property type="project" value="InterPro"/>
</dbReference>
<dbReference type="PANTHER" id="PTHR12411">
    <property type="entry name" value="CYSTEINE PROTEASE FAMILY C1-RELATED"/>
    <property type="match status" value="1"/>
</dbReference>
<accession>A0A5J4VIM9</accession>
<dbReference type="InterPro" id="IPR000668">
    <property type="entry name" value="Peptidase_C1A_C"/>
</dbReference>
<comment type="caution">
    <text evidence="4">The sequence shown here is derived from an EMBL/GenBank/DDBJ whole genome shotgun (WGS) entry which is preliminary data.</text>
</comment>
<evidence type="ECO:0000313" key="5">
    <source>
        <dbReference type="Proteomes" id="UP000324800"/>
    </source>
</evidence>
<dbReference type="Pfam" id="PF00112">
    <property type="entry name" value="Peptidase_C1"/>
    <property type="match status" value="1"/>
</dbReference>
<dbReference type="SUPFAM" id="SSF54001">
    <property type="entry name" value="Cysteine proteinases"/>
    <property type="match status" value="1"/>
</dbReference>
<keyword evidence="4" id="KW-0378">Hydrolase</keyword>
<comment type="similarity">
    <text evidence="1">Belongs to the peptidase C1 family.</text>
</comment>
<dbReference type="PRINTS" id="PR00705">
    <property type="entry name" value="PAPAIN"/>
</dbReference>
<dbReference type="Proteomes" id="UP000324800">
    <property type="component" value="Unassembled WGS sequence"/>
</dbReference>
<dbReference type="GO" id="GO:0006508">
    <property type="term" value="P:proteolysis"/>
    <property type="evidence" value="ECO:0007669"/>
    <property type="project" value="UniProtKB-KW"/>
</dbReference>
<gene>
    <name evidence="4" type="ORF">EZS28_022148</name>
</gene>
<name>A0A5J4VIM9_9EUKA</name>
<proteinExistence type="inferred from homology"/>
<dbReference type="AlphaFoldDB" id="A0A5J4VIM9"/>
<sequence length="300" mass="33188">MMLIALIICCLLAQNIVIASILEKKSYINTLKAAEMNLHGACSSLRNFEDQGSCGASWAISSTGAYADTLCIKKGINIVPSAQWQLNCDKSCPPHPFQTICNDGCKGATLYMAATWIGEYGIVSKECVPFQARDGKCYLQCGNGVQSDILVQDMRHDVENNQYKIDNTSLHSNNSIPSNIEFKLYSHLCAASTKEKGIQAMKWALQKYGSLLSGMDVYHNFLNYKGGIYTQQQGLNLGFQAVRIVGWGTDSVEGDYWIVHNSFGSNWGENGRSRVAAGNNLCGLEQEFYFFIPCEDLDIY</sequence>
<keyword evidence="4" id="KW-0645">Protease</keyword>
<feature type="signal peptide" evidence="2">
    <location>
        <begin position="1"/>
        <end position="19"/>
    </location>
</feature>
<organism evidence="4 5">
    <name type="scientific">Streblomastix strix</name>
    <dbReference type="NCBI Taxonomy" id="222440"/>
    <lineage>
        <taxon>Eukaryota</taxon>
        <taxon>Metamonada</taxon>
        <taxon>Preaxostyla</taxon>
        <taxon>Oxymonadida</taxon>
        <taxon>Streblomastigidae</taxon>
        <taxon>Streblomastix</taxon>
    </lineage>
</organism>
<reference evidence="4 5" key="1">
    <citation type="submission" date="2019-03" db="EMBL/GenBank/DDBJ databases">
        <title>Single cell metagenomics reveals metabolic interactions within the superorganism composed of flagellate Streblomastix strix and complex community of Bacteroidetes bacteria on its surface.</title>
        <authorList>
            <person name="Treitli S.C."/>
            <person name="Kolisko M."/>
            <person name="Husnik F."/>
            <person name="Keeling P."/>
            <person name="Hampl V."/>
        </authorList>
    </citation>
    <scope>NUCLEOTIDE SEQUENCE [LARGE SCALE GENOMIC DNA]</scope>
    <source>
        <strain evidence="4">ST1C</strain>
    </source>
</reference>
<dbReference type="SMART" id="SM00645">
    <property type="entry name" value="Pept_C1"/>
    <property type="match status" value="1"/>
</dbReference>
<feature type="domain" description="Peptidase C1A papain C-terminal" evidence="3">
    <location>
        <begin position="32"/>
        <end position="292"/>
    </location>
</feature>
<dbReference type="Gene3D" id="3.90.70.10">
    <property type="entry name" value="Cysteine proteinases"/>
    <property type="match status" value="1"/>
</dbReference>
<keyword evidence="2" id="KW-0732">Signal</keyword>
<evidence type="ECO:0000313" key="4">
    <source>
        <dbReference type="EMBL" id="KAA6382324.1"/>
    </source>
</evidence>
<dbReference type="InterPro" id="IPR038765">
    <property type="entry name" value="Papain-like_cys_pep_sf"/>
</dbReference>
<protein>
    <submittedName>
        <fullName evidence="4">Putative Thiol protease aleurain</fullName>
    </submittedName>
</protein>